<name>A0A183HN76_9BILA</name>
<gene>
    <name evidence="2" type="ORF">OFLC_LOCUS8943</name>
</gene>
<feature type="signal peptide" evidence="1">
    <location>
        <begin position="1"/>
        <end position="15"/>
    </location>
</feature>
<keyword evidence="1" id="KW-0732">Signal</keyword>
<dbReference type="STRING" id="387005.A0A183HN76"/>
<feature type="chain" id="PRO_5044552582" evidence="1">
    <location>
        <begin position="16"/>
        <end position="119"/>
    </location>
</feature>
<protein>
    <submittedName>
        <fullName evidence="4">OB_NTP_bind domain-containing protein</fullName>
    </submittedName>
</protein>
<evidence type="ECO:0000256" key="1">
    <source>
        <dbReference type="SAM" id="SignalP"/>
    </source>
</evidence>
<dbReference type="WBParaSite" id="OFLC_0000893701-mRNA-1">
    <property type="protein sequence ID" value="OFLC_0000893701-mRNA-1"/>
    <property type="gene ID" value="OFLC_0000893701"/>
</dbReference>
<evidence type="ECO:0000313" key="4">
    <source>
        <dbReference type="WBParaSite" id="OFLC_0000893701-mRNA-1"/>
    </source>
</evidence>
<evidence type="ECO:0000313" key="3">
    <source>
        <dbReference type="Proteomes" id="UP000267606"/>
    </source>
</evidence>
<reference evidence="2 3" key="2">
    <citation type="submission" date="2018-11" db="EMBL/GenBank/DDBJ databases">
        <authorList>
            <consortium name="Pathogen Informatics"/>
        </authorList>
    </citation>
    <scope>NUCLEOTIDE SEQUENCE [LARGE SCALE GENOMIC DNA]</scope>
</reference>
<sequence>FSFFFFLFSIVFIVSDNPKRIFVADFSVTINADLIKFGELQAHRRIIGFIGVIQAPVEDEKAELPQQFSDVDITGDHRASISNPRSYFANIKEQYDSVKTEYESTIVDSRCIVIGYSEN</sequence>
<dbReference type="Proteomes" id="UP000267606">
    <property type="component" value="Unassembled WGS sequence"/>
</dbReference>
<organism evidence="4">
    <name type="scientific">Onchocerca flexuosa</name>
    <dbReference type="NCBI Taxonomy" id="387005"/>
    <lineage>
        <taxon>Eukaryota</taxon>
        <taxon>Metazoa</taxon>
        <taxon>Ecdysozoa</taxon>
        <taxon>Nematoda</taxon>
        <taxon>Chromadorea</taxon>
        <taxon>Rhabditida</taxon>
        <taxon>Spirurina</taxon>
        <taxon>Spiruromorpha</taxon>
        <taxon>Filarioidea</taxon>
        <taxon>Onchocercidae</taxon>
        <taxon>Onchocerca</taxon>
    </lineage>
</organism>
<evidence type="ECO:0000313" key="2">
    <source>
        <dbReference type="EMBL" id="VDO58129.1"/>
    </source>
</evidence>
<proteinExistence type="predicted"/>
<dbReference type="AlphaFoldDB" id="A0A183HN76"/>
<reference evidence="4" key="1">
    <citation type="submission" date="2016-06" db="UniProtKB">
        <authorList>
            <consortium name="WormBaseParasite"/>
        </authorList>
    </citation>
    <scope>IDENTIFICATION</scope>
</reference>
<keyword evidence="3" id="KW-1185">Reference proteome</keyword>
<accession>A0A183HN76</accession>
<dbReference type="EMBL" id="UZAJ01010525">
    <property type="protein sequence ID" value="VDO58129.1"/>
    <property type="molecule type" value="Genomic_DNA"/>
</dbReference>